<dbReference type="SMART" id="SM00388">
    <property type="entry name" value="HisKA"/>
    <property type="match status" value="1"/>
</dbReference>
<feature type="coiled-coil region" evidence="8">
    <location>
        <begin position="1208"/>
        <end position="1242"/>
    </location>
</feature>
<feature type="domain" description="PAS" evidence="10">
    <location>
        <begin position="18"/>
        <end position="90"/>
    </location>
</feature>
<evidence type="ECO:0000256" key="2">
    <source>
        <dbReference type="ARBA" id="ARBA00012438"/>
    </source>
</evidence>
<dbReference type="PROSITE" id="PS50109">
    <property type="entry name" value="HIS_KIN"/>
    <property type="match status" value="1"/>
</dbReference>
<dbReference type="Proteomes" id="UP000010388">
    <property type="component" value="Chromosome"/>
</dbReference>
<dbReference type="KEGG" id="cgc:Cyagr_0259"/>
<dbReference type="InterPro" id="IPR013767">
    <property type="entry name" value="PAS_fold"/>
</dbReference>
<evidence type="ECO:0000256" key="4">
    <source>
        <dbReference type="ARBA" id="ARBA00022679"/>
    </source>
</evidence>
<keyword evidence="8" id="KW-0175">Coiled coil</keyword>
<dbReference type="InterPro" id="IPR000014">
    <property type="entry name" value="PAS"/>
</dbReference>
<dbReference type="InterPro" id="IPR000700">
    <property type="entry name" value="PAS-assoc_C"/>
</dbReference>
<dbReference type="Pfam" id="PF01590">
    <property type="entry name" value="GAF"/>
    <property type="match status" value="2"/>
</dbReference>
<dbReference type="GO" id="GO:0000155">
    <property type="term" value="F:phosphorelay sensor kinase activity"/>
    <property type="evidence" value="ECO:0007669"/>
    <property type="project" value="InterPro"/>
</dbReference>
<dbReference type="eggNOG" id="COG2202">
    <property type="taxonomic scope" value="Bacteria"/>
</dbReference>
<dbReference type="Pfam" id="PF02518">
    <property type="entry name" value="HATPase_c"/>
    <property type="match status" value="1"/>
</dbReference>
<dbReference type="STRING" id="292564.Cyagr_0259"/>
<accession>K9P305</accession>
<dbReference type="NCBIfam" id="TIGR00229">
    <property type="entry name" value="sensory_box"/>
    <property type="match status" value="6"/>
</dbReference>
<dbReference type="Pfam" id="PF00512">
    <property type="entry name" value="HisKA"/>
    <property type="match status" value="1"/>
</dbReference>
<keyword evidence="6" id="KW-0902">Two-component regulatory system</keyword>
<feature type="domain" description="PAC" evidence="11">
    <location>
        <begin position="93"/>
        <end position="145"/>
    </location>
</feature>
<evidence type="ECO:0000256" key="5">
    <source>
        <dbReference type="ARBA" id="ARBA00022777"/>
    </source>
</evidence>
<dbReference type="InterPro" id="IPR003661">
    <property type="entry name" value="HisK_dim/P_dom"/>
</dbReference>
<dbReference type="PROSITE" id="PS50113">
    <property type="entry name" value="PAC"/>
    <property type="match status" value="5"/>
</dbReference>
<dbReference type="SMART" id="SM00091">
    <property type="entry name" value="PAS"/>
    <property type="match status" value="7"/>
</dbReference>
<dbReference type="SUPFAM" id="SSF55874">
    <property type="entry name" value="ATPase domain of HSP90 chaperone/DNA topoisomerase II/histidine kinase"/>
    <property type="match status" value="1"/>
</dbReference>
<feature type="domain" description="PAS" evidence="10">
    <location>
        <begin position="824"/>
        <end position="899"/>
    </location>
</feature>
<dbReference type="SMART" id="SM00387">
    <property type="entry name" value="HATPase_c"/>
    <property type="match status" value="1"/>
</dbReference>
<dbReference type="InterPro" id="IPR003594">
    <property type="entry name" value="HATPase_dom"/>
</dbReference>
<keyword evidence="5" id="KW-0418">Kinase</keyword>
<evidence type="ECO:0000259" key="10">
    <source>
        <dbReference type="PROSITE" id="PS50112"/>
    </source>
</evidence>
<dbReference type="InterPro" id="IPR004358">
    <property type="entry name" value="Sig_transdc_His_kin-like_C"/>
</dbReference>
<dbReference type="HOGENOM" id="CLU_252135_0_0_3"/>
<evidence type="ECO:0000313" key="12">
    <source>
        <dbReference type="EMBL" id="AFY27460.1"/>
    </source>
</evidence>
<dbReference type="Gene3D" id="2.10.70.100">
    <property type="match status" value="1"/>
</dbReference>
<dbReference type="SMART" id="SM00065">
    <property type="entry name" value="GAF"/>
    <property type="match status" value="2"/>
</dbReference>
<dbReference type="Pfam" id="PF08447">
    <property type="entry name" value="PAS_3"/>
    <property type="match status" value="3"/>
</dbReference>
<dbReference type="InterPro" id="IPR005467">
    <property type="entry name" value="His_kinase_dom"/>
</dbReference>
<dbReference type="GO" id="GO:0048511">
    <property type="term" value="P:rhythmic process"/>
    <property type="evidence" value="ECO:0007669"/>
    <property type="project" value="UniProtKB-KW"/>
</dbReference>
<feature type="domain" description="PAC" evidence="11">
    <location>
        <begin position="483"/>
        <end position="535"/>
    </location>
</feature>
<dbReference type="SUPFAM" id="SSF55785">
    <property type="entry name" value="PYP-like sensor domain (PAS domain)"/>
    <property type="match status" value="7"/>
</dbReference>
<dbReference type="PRINTS" id="PR00344">
    <property type="entry name" value="BCTRLSENSOR"/>
</dbReference>
<gene>
    <name evidence="12" type="ordered locus">Cyagr_0259</name>
</gene>
<dbReference type="InterPro" id="IPR001610">
    <property type="entry name" value="PAC"/>
</dbReference>
<dbReference type="EC" id="2.7.13.3" evidence="2"/>
<proteinExistence type="predicted"/>
<dbReference type="InterPro" id="IPR052162">
    <property type="entry name" value="Sensor_kinase/Photoreceptor"/>
</dbReference>
<dbReference type="InterPro" id="IPR003018">
    <property type="entry name" value="GAF"/>
</dbReference>
<dbReference type="eggNOG" id="COG2203">
    <property type="taxonomic scope" value="Bacteria"/>
</dbReference>
<feature type="domain" description="PAC" evidence="11">
    <location>
        <begin position="900"/>
        <end position="952"/>
    </location>
</feature>
<dbReference type="Pfam" id="PF08448">
    <property type="entry name" value="PAS_4"/>
    <property type="match status" value="2"/>
</dbReference>
<dbReference type="SUPFAM" id="SSF55781">
    <property type="entry name" value="GAF domain-like"/>
    <property type="match status" value="2"/>
</dbReference>
<dbReference type="Gene3D" id="3.30.450.20">
    <property type="entry name" value="PAS domain"/>
    <property type="match status" value="7"/>
</dbReference>
<dbReference type="PATRIC" id="fig|292564.3.peg.240"/>
<protein>
    <recommendedName>
        <fullName evidence="2">histidine kinase</fullName>
        <ecNumber evidence="2">2.7.13.3</ecNumber>
    </recommendedName>
</protein>
<reference evidence="13" key="1">
    <citation type="journal article" date="2013" name="Proc. Natl. Acad. Sci. U.S.A.">
        <title>Improving the coverage of the cyanobacterial phylum using diversity-driven genome sequencing.</title>
        <authorList>
            <person name="Shih P.M."/>
            <person name="Wu D."/>
            <person name="Latifi A."/>
            <person name="Axen S.D."/>
            <person name="Fewer D.P."/>
            <person name="Talla E."/>
            <person name="Calteau A."/>
            <person name="Cai F."/>
            <person name="Tandeau de Marsac N."/>
            <person name="Rippka R."/>
            <person name="Herdman M."/>
            <person name="Sivonen K."/>
            <person name="Coursin T."/>
            <person name="Laurent T."/>
            <person name="Goodwin L."/>
            <person name="Nolan M."/>
            <person name="Davenport K.W."/>
            <person name="Han C.S."/>
            <person name="Rubin E.M."/>
            <person name="Eisen J.A."/>
            <person name="Woyke T."/>
            <person name="Gugger M."/>
            <person name="Kerfeld C.A."/>
        </authorList>
    </citation>
    <scope>NUCLEOTIDE SEQUENCE [LARGE SCALE GENOMIC DNA]</scope>
    <source>
        <strain evidence="13">ATCC 27147 / PCC 6307</strain>
    </source>
</reference>
<dbReference type="GO" id="GO:0006355">
    <property type="term" value="P:regulation of DNA-templated transcription"/>
    <property type="evidence" value="ECO:0007669"/>
    <property type="project" value="InterPro"/>
</dbReference>
<feature type="domain" description="PAC" evidence="11">
    <location>
        <begin position="223"/>
        <end position="278"/>
    </location>
</feature>
<keyword evidence="7" id="KW-0090">Biological rhythms</keyword>
<dbReference type="SUPFAM" id="SSF47384">
    <property type="entry name" value="Homodimeric domain of signal transducing histidine kinase"/>
    <property type="match status" value="1"/>
</dbReference>
<dbReference type="CDD" id="cd00082">
    <property type="entry name" value="HisKA"/>
    <property type="match status" value="1"/>
</dbReference>
<dbReference type="Pfam" id="PF00989">
    <property type="entry name" value="PAS"/>
    <property type="match status" value="1"/>
</dbReference>
<dbReference type="InterPro" id="IPR036890">
    <property type="entry name" value="HATPase_C_sf"/>
</dbReference>
<evidence type="ECO:0000259" key="9">
    <source>
        <dbReference type="PROSITE" id="PS50109"/>
    </source>
</evidence>
<dbReference type="SMART" id="SM00086">
    <property type="entry name" value="PAC"/>
    <property type="match status" value="6"/>
</dbReference>
<dbReference type="InterPro" id="IPR029016">
    <property type="entry name" value="GAF-like_dom_sf"/>
</dbReference>
<evidence type="ECO:0000256" key="6">
    <source>
        <dbReference type="ARBA" id="ARBA00023012"/>
    </source>
</evidence>
<comment type="catalytic activity">
    <reaction evidence="1">
        <text>ATP + protein L-histidine = ADP + protein N-phospho-L-histidine.</text>
        <dbReference type="EC" id="2.7.13.3"/>
    </reaction>
</comment>
<dbReference type="Gene3D" id="3.30.565.10">
    <property type="entry name" value="Histidine kinase-like ATPase, C-terminal domain"/>
    <property type="match status" value="1"/>
</dbReference>
<name>K9P305_CYAGP</name>
<organism evidence="12 13">
    <name type="scientific">Cyanobium gracile (strain ATCC 27147 / PCC 6307)</name>
    <dbReference type="NCBI Taxonomy" id="292564"/>
    <lineage>
        <taxon>Bacteria</taxon>
        <taxon>Bacillati</taxon>
        <taxon>Cyanobacteriota</taxon>
        <taxon>Cyanophyceae</taxon>
        <taxon>Synechococcales</taxon>
        <taxon>Prochlorococcaceae</taxon>
        <taxon>Cyanobium</taxon>
    </lineage>
</organism>
<dbReference type="Gene3D" id="1.10.287.130">
    <property type="match status" value="1"/>
</dbReference>
<dbReference type="eggNOG" id="COG4251">
    <property type="taxonomic scope" value="Bacteria"/>
</dbReference>
<evidence type="ECO:0000256" key="7">
    <source>
        <dbReference type="ARBA" id="ARBA00023108"/>
    </source>
</evidence>
<evidence type="ECO:0000256" key="3">
    <source>
        <dbReference type="ARBA" id="ARBA00022553"/>
    </source>
</evidence>
<dbReference type="FunFam" id="3.30.565.10:FF:000006">
    <property type="entry name" value="Sensor histidine kinase WalK"/>
    <property type="match status" value="1"/>
</dbReference>
<evidence type="ECO:0000256" key="8">
    <source>
        <dbReference type="SAM" id="Coils"/>
    </source>
</evidence>
<keyword evidence="4" id="KW-0808">Transferase</keyword>
<feature type="domain" description="Histidine kinase" evidence="9">
    <location>
        <begin position="1260"/>
        <end position="1475"/>
    </location>
</feature>
<dbReference type="CDD" id="cd00130">
    <property type="entry name" value="PAS"/>
    <property type="match status" value="6"/>
</dbReference>
<dbReference type="InterPro" id="IPR013655">
    <property type="entry name" value="PAS_fold_3"/>
</dbReference>
<evidence type="ECO:0000256" key="1">
    <source>
        <dbReference type="ARBA" id="ARBA00000085"/>
    </source>
</evidence>
<dbReference type="InterPro" id="IPR013656">
    <property type="entry name" value="PAS_4"/>
</dbReference>
<keyword evidence="3" id="KW-0597">Phosphoprotein</keyword>
<evidence type="ECO:0000313" key="13">
    <source>
        <dbReference type="Proteomes" id="UP000010388"/>
    </source>
</evidence>
<feature type="domain" description="PAC" evidence="11">
    <location>
        <begin position="358"/>
        <end position="409"/>
    </location>
</feature>
<dbReference type="EMBL" id="CP003495">
    <property type="protein sequence ID" value="AFY27460.1"/>
    <property type="molecule type" value="Genomic_DNA"/>
</dbReference>
<feature type="domain" description="PAS" evidence="10">
    <location>
        <begin position="953"/>
        <end position="994"/>
    </location>
</feature>
<dbReference type="PANTHER" id="PTHR43304:SF1">
    <property type="entry name" value="PAC DOMAIN-CONTAINING PROTEIN"/>
    <property type="match status" value="1"/>
</dbReference>
<dbReference type="PROSITE" id="PS50112">
    <property type="entry name" value="PAS"/>
    <property type="match status" value="4"/>
</dbReference>
<dbReference type="InterPro" id="IPR036097">
    <property type="entry name" value="HisK_dim/P_sf"/>
</dbReference>
<feature type="domain" description="PAS" evidence="10">
    <location>
        <begin position="410"/>
        <end position="454"/>
    </location>
</feature>
<dbReference type="InterPro" id="IPR035965">
    <property type="entry name" value="PAS-like_dom_sf"/>
</dbReference>
<dbReference type="PANTHER" id="PTHR43304">
    <property type="entry name" value="PHYTOCHROME-LIKE PROTEIN CPH1"/>
    <property type="match status" value="1"/>
</dbReference>
<sequence>MHTDIDERARAEATLQAERLRLQLALEASQMGTWAQDLTTGRLEWSERAGSILGLPAEGLPGDQDTLLTLIHSDDRDRFHQAVTRTQEGGEALAIECRLCRPGVDMRWVAMWGKLSQDSVLSERQLIGVITDISDRKKVEAELREREGWARSAMQVGRLGAWRIQIDTNHVEMDKRMREICGEPQDARPLPMGKVLERVHPEDRDRVATAVEEAMKPDSDGIYEIDYRLRWNDGSERWVLANGRAEFEGQGIARRPVSFVGTLLDITDRKQLETRLREKLRQLEQLNDNVPAIVYRYVREPDGREYFSHLSENAKDIFGMPLQTCLEDVAAVWGRVHPDDVSAMQNSIADSARTLRPWKQQLRLATPEGTYKWLEAKSTPQRQPNGDVFWDGVVVDITDRKDSELALQESVHRQEQILDSVQDMVFCKDSHSRVMYANQATCHYFGMASENLKGLKDVSLNPENTNQYRRDDLEVFQTGQTIERLEEPHQRADGTIRYFHTIKTPVFDREGKAVELVGVSRDITERKFFQESLLIHARQQDAVAQLGQLAVAETNLAVVMDRAVSLVAESLDLDYGMILEQLPNGTDLRLKAGFGWRPDLVGQVMMSLDPCTQSGYSLLKNQTVIVEDLEADLRFNASSLQREHLVQSGLSVVIHGKSQPFGILAAHSRKRRIFSKDDVNFLQAVANILATAIQRKDTEQSLQNSEAEFRALFAAMTDGVAVRDREGRCLKVAPTNAVLYRPAEELLGKTLHESIPKAQADRVLEGIQAALAAQRTIHIDYSLEIEGQEVWHTASVSPMTEDSVIIVARDISDRRRIEEELSISMKALDNHFDTSLLGIIEWDRNGRVRRWSKQAELIFGWSEAEVQSMDIPRWQFVHEEDAAWVAEEMTALRKGLTKSCRFENRNYRKDGIIISCEWHSSALFDSSGNLQSVLSFAQDITDRRHQQEQLQRQKELLQTIIDHLPAMVMLYSSNDEVLMVNRGMETLTGWSMEEYKTIDGLRACYPNPEDYRQVAEHMMVADSSWRDFKTLVRNGRVVDTTWAHIRLSDGRRLGLGQDITERKAAEQQLQSLVEATAAVTGQDFFPTLVSHIAKALNVSYALVTELVNSELHSLAFWANGSLQPAVRYHPAKTPCIYTLREKTFHVSSAVQQHFPEDTDLTEMQAESYLGIALLGSSGQVIGSLCILDKGPLQDPTHAEMLLHVFACRAAAELERAQATCKLEQLNRNLETLVEQRTAELRQRTLELEASNRELESFSYSVSHDLRAPLRHINGFVNALKQRLEGSRALDDLKVAHYLQVVEASSQKMGQLIDGLLSLSRMGRKPMEYQPVDLRVLVDQAIALTQEHSQRAHNVAFAIGPLPIVQGDAILLQQVFSNLISNSVKFSTHLVSPEVQIGTLPDHTIFIRDNGVGFQMQYADKLFGAFQRLHSQSEFEGTGIGLTIVQRIIHRHGGTIWAEGQPDHGACFYFTLKNPSEEITRSSEDPYPTGGWP</sequence>
<evidence type="ECO:0000259" key="11">
    <source>
        <dbReference type="PROSITE" id="PS50113"/>
    </source>
</evidence>
<dbReference type="Gene3D" id="3.30.450.40">
    <property type="match status" value="2"/>
</dbReference>
<dbReference type="Pfam" id="PF13188">
    <property type="entry name" value="PAS_8"/>
    <property type="match status" value="1"/>
</dbReference>